<dbReference type="GO" id="GO:0009190">
    <property type="term" value="P:cyclic nucleotide biosynthetic process"/>
    <property type="evidence" value="ECO:0007669"/>
    <property type="project" value="InterPro"/>
</dbReference>
<keyword evidence="1" id="KW-1133">Transmembrane helix</keyword>
<dbReference type="Gene3D" id="3.30.450.20">
    <property type="entry name" value="PAS domain"/>
    <property type="match status" value="1"/>
</dbReference>
<accession>A0A3B0RE03</accession>
<keyword evidence="4" id="KW-0456">Lyase</keyword>
<dbReference type="PROSITE" id="PS50885">
    <property type="entry name" value="HAMP"/>
    <property type="match status" value="1"/>
</dbReference>
<dbReference type="CDD" id="cd06225">
    <property type="entry name" value="HAMP"/>
    <property type="match status" value="1"/>
</dbReference>
<proteinExistence type="predicted"/>
<sequence>MKPARKPKRNVSITVLLATAVGGLVALSVSVVLGLSLYTNYTNTTELLEQSSSQLIQRIEQYVKSQINPARNVVEHIVEQASTGALDLSDKSELVPTLRASLAAAPELTDVVYWRPDGYEMQVRRQVNGKLTVITDSIEDNKVLMQSLSNIKNTKVPVWSGPLRFNGVSFVAVSAPIFRDKTYLGTASAGISVANLSFAMQEVVQGTRFTAFVLYDDDFVLAHKNLPGLSKGKLSQNSPLQKLEDIGDPVLALYASGQKGRVLESDNFDVRVVLVNGIRHVIISQEVLFYGLKKWRVGIHVPQAAVSTQIRRIMASLLAGIALLVVSILAAVLLARKVAKPIKTLSETAMRVGKLELSEISQLPQSRITEINNQSQAFNQMLEGLKWFEAYVPRKLVKSLMKQQDDNAAVSRQKDLTVMFTDLIGFTKMSENLAPSETAEMLNKHFALLNTCIEKTDGTLDKYIGDAVMAFWGAPEDQDDHTLRACEAAMCIAECMENENTGLRMKVALHCGPLIVGNIGAPGRMNYTVIGDTVNTSSRIEKLAGDLDDGSKVIILLSEQVAERVKERFKLTPAGEFPVKGRKKTVKVFRLKERL</sequence>
<evidence type="ECO:0000256" key="1">
    <source>
        <dbReference type="SAM" id="Phobius"/>
    </source>
</evidence>
<dbReference type="SMART" id="SM00044">
    <property type="entry name" value="CYCc"/>
    <property type="match status" value="1"/>
</dbReference>
<dbReference type="GO" id="GO:0016020">
    <property type="term" value="C:membrane"/>
    <property type="evidence" value="ECO:0007669"/>
    <property type="project" value="InterPro"/>
</dbReference>
<dbReference type="InterPro" id="IPR029787">
    <property type="entry name" value="Nucleotide_cyclase"/>
</dbReference>
<feature type="domain" description="Guanylate cyclase" evidence="2">
    <location>
        <begin position="417"/>
        <end position="541"/>
    </location>
</feature>
<dbReference type="PANTHER" id="PTHR43081">
    <property type="entry name" value="ADENYLATE CYCLASE, TERMINAL-DIFFERENTIATION SPECIFIC-RELATED"/>
    <property type="match status" value="1"/>
</dbReference>
<feature type="transmembrane region" description="Helical" evidence="1">
    <location>
        <begin position="313"/>
        <end position="335"/>
    </location>
</feature>
<dbReference type="CDD" id="cd07302">
    <property type="entry name" value="CHD"/>
    <property type="match status" value="1"/>
</dbReference>
<keyword evidence="1" id="KW-0472">Membrane</keyword>
<dbReference type="AlphaFoldDB" id="A0A3B0RE03"/>
<dbReference type="EC" id="4.6.1.1" evidence="4"/>
<organism evidence="4">
    <name type="scientific">hydrothermal vent metagenome</name>
    <dbReference type="NCBI Taxonomy" id="652676"/>
    <lineage>
        <taxon>unclassified sequences</taxon>
        <taxon>metagenomes</taxon>
        <taxon>ecological metagenomes</taxon>
    </lineage>
</organism>
<dbReference type="GO" id="GO:0035556">
    <property type="term" value="P:intracellular signal transduction"/>
    <property type="evidence" value="ECO:0007669"/>
    <property type="project" value="InterPro"/>
</dbReference>
<reference evidence="4" key="1">
    <citation type="submission" date="2018-06" db="EMBL/GenBank/DDBJ databases">
        <authorList>
            <person name="Zhirakovskaya E."/>
        </authorList>
    </citation>
    <scope>NUCLEOTIDE SEQUENCE</scope>
</reference>
<protein>
    <submittedName>
        <fullName evidence="4">Adenylate cyclase</fullName>
        <ecNumber evidence="4">4.6.1.1</ecNumber>
    </submittedName>
</protein>
<dbReference type="Pfam" id="PF00211">
    <property type="entry name" value="Guanylate_cyc"/>
    <property type="match status" value="1"/>
</dbReference>
<dbReference type="PANTHER" id="PTHR43081:SF1">
    <property type="entry name" value="ADENYLATE CYCLASE, TERMINAL-DIFFERENTIATION SPECIFIC"/>
    <property type="match status" value="1"/>
</dbReference>
<gene>
    <name evidence="4" type="ORF">MNBD_ALPHA08-375</name>
</gene>
<dbReference type="InterPro" id="IPR050697">
    <property type="entry name" value="Adenylyl/Guanylyl_Cyclase_3/4"/>
</dbReference>
<dbReference type="InterPro" id="IPR003660">
    <property type="entry name" value="HAMP_dom"/>
</dbReference>
<dbReference type="InterPro" id="IPR001054">
    <property type="entry name" value="A/G_cyclase"/>
</dbReference>
<dbReference type="PROSITE" id="PS50125">
    <property type="entry name" value="GUANYLATE_CYCLASE_2"/>
    <property type="match status" value="1"/>
</dbReference>
<name>A0A3B0RE03_9ZZZZ</name>
<dbReference type="Gene3D" id="6.10.340.10">
    <property type="match status" value="1"/>
</dbReference>
<evidence type="ECO:0000259" key="2">
    <source>
        <dbReference type="PROSITE" id="PS50125"/>
    </source>
</evidence>
<evidence type="ECO:0000313" key="4">
    <source>
        <dbReference type="EMBL" id="VAV91210.1"/>
    </source>
</evidence>
<dbReference type="SUPFAM" id="SSF55073">
    <property type="entry name" value="Nucleotide cyclase"/>
    <property type="match status" value="1"/>
</dbReference>
<dbReference type="EMBL" id="UOEC01000088">
    <property type="protein sequence ID" value="VAV91210.1"/>
    <property type="molecule type" value="Genomic_DNA"/>
</dbReference>
<feature type="domain" description="HAMP" evidence="3">
    <location>
        <begin position="336"/>
        <end position="390"/>
    </location>
</feature>
<dbReference type="Gene3D" id="3.30.70.1230">
    <property type="entry name" value="Nucleotide cyclase"/>
    <property type="match status" value="1"/>
</dbReference>
<dbReference type="GO" id="GO:0004016">
    <property type="term" value="F:adenylate cyclase activity"/>
    <property type="evidence" value="ECO:0007669"/>
    <property type="project" value="UniProtKB-EC"/>
</dbReference>
<evidence type="ECO:0000259" key="3">
    <source>
        <dbReference type="PROSITE" id="PS50885"/>
    </source>
</evidence>
<dbReference type="CDD" id="cd18773">
    <property type="entry name" value="PDC1_HK_sensor"/>
    <property type="match status" value="1"/>
</dbReference>
<keyword evidence="1" id="KW-0812">Transmembrane</keyword>